<evidence type="ECO:0000256" key="1">
    <source>
        <dbReference type="SAM" id="MobiDB-lite"/>
    </source>
</evidence>
<name>A0A132A9Y4_SARSC</name>
<evidence type="ECO:0000259" key="2">
    <source>
        <dbReference type="Pfam" id="PF08174"/>
    </source>
</evidence>
<evidence type="ECO:0000313" key="4">
    <source>
        <dbReference type="Proteomes" id="UP000616769"/>
    </source>
</evidence>
<dbReference type="PANTHER" id="PTHR21538:SF23">
    <property type="entry name" value="ANILLIN"/>
    <property type="match status" value="1"/>
</dbReference>
<feature type="region of interest" description="Disordered" evidence="1">
    <location>
        <begin position="292"/>
        <end position="343"/>
    </location>
</feature>
<dbReference type="Proteomes" id="UP000616769">
    <property type="component" value="Unassembled WGS sequence"/>
</dbReference>
<sequence>MDEISMDDLDILTIEMMERVKSYKKYLDQVLNDCPERDSNFVQSENFDKKISDCLGDDDESTNENAINHDCVEKTNFVESFKDSDAEIPESNMVRFKRSIQNLLNVHDSLNQYDEEKQCRSTLQNRLHNLAEKYRSEDDANVIASNRPEIDMNKSLEEIRAATNEDKSSLRERLDAIAKLYYPVKQESSSHLKSTVKSETPKTVSNKSTIIESNHLNHPKSEKQASVADLKKKFESSEDEMNKIVEREAAPELLSLKEKKRLFEKAISDENDAVHKQYKKNFVITPKIQSNEKPEFVSQDTRIDSESENRNIIQKDPIKPSENVSLNTHESMEEMSDSSLRDENDDKFHMSNSFDADRNDIDETESICRFEPMDFSDDRGSVELTFTAIDDAMHYKADSLNEIQNESEPLLHRSSTRFDLNNGPSTANAKLFNEDCIFDELDSENIEPCPNEQRPPFKTISFYRREQKSRQTKDSIEKDAIKSDHTRTNGLQNDSKLTKLLEEKRNIYRKDCESQIIALKEEIFEHNRVLSQSSTALNLSLSMPNLCYSECRVEAERLLLIANEKRNACLNELNRLKSIINDPEKISKELIQSTKGVLHLKNIKIPFLNHFLMARAKGKALDVNYFICLICCGPKVFVSNLINILDDPSNEFLDFDLGITVENLDENFTVIVKLFNLELGSKEFHNAKSKLTPFTSFRRKLVPNMMKKSSAADPDLAVFKPVGRSIDLNRPMVISSFKMVGYFTLCLKNVKSLSNKFYRLNSECFRSIIDNYFITNMMLKASFYSHTFQGYFDLQEQSTLFWNLRWFSLCKDNLFYWRFEEHKSKSALGRINLKNCINPEVAFLRADQRHLCMRPNTFVLAIIEPSSIQNDSNRSKLRSQL</sequence>
<dbReference type="Gene3D" id="2.30.29.30">
    <property type="entry name" value="Pleckstrin-homology domain (PH domain)/Phosphotyrosine-binding domain (PTB)"/>
    <property type="match status" value="1"/>
</dbReference>
<dbReference type="InterPro" id="IPR051364">
    <property type="entry name" value="Cytokinesis/Rho-signaling"/>
</dbReference>
<dbReference type="AlphaFoldDB" id="A0A132A9Y4"/>
<dbReference type="OrthoDB" id="6431443at2759"/>
<feature type="compositionally biased region" description="Basic and acidic residues" evidence="1">
    <location>
        <begin position="466"/>
        <end position="487"/>
    </location>
</feature>
<dbReference type="GO" id="GO:0031106">
    <property type="term" value="P:septin ring organization"/>
    <property type="evidence" value="ECO:0007669"/>
    <property type="project" value="TreeGrafter"/>
</dbReference>
<dbReference type="GO" id="GO:0005826">
    <property type="term" value="C:actomyosin contractile ring"/>
    <property type="evidence" value="ECO:0007669"/>
    <property type="project" value="TreeGrafter"/>
</dbReference>
<dbReference type="Pfam" id="PF08174">
    <property type="entry name" value="Anillin"/>
    <property type="match status" value="1"/>
</dbReference>
<evidence type="ECO:0000313" key="3">
    <source>
        <dbReference type="EMBL" id="KPM07395.1"/>
    </source>
</evidence>
<dbReference type="GO" id="GO:0000281">
    <property type="term" value="P:mitotic cytokinesis"/>
    <property type="evidence" value="ECO:0007669"/>
    <property type="project" value="TreeGrafter"/>
</dbReference>
<feature type="compositionally biased region" description="Polar residues" evidence="1">
    <location>
        <begin position="192"/>
        <end position="216"/>
    </location>
</feature>
<accession>A0A132A9Y4</accession>
<dbReference type="VEuPathDB" id="VectorBase:SSCA009122"/>
<feature type="region of interest" description="Disordered" evidence="1">
    <location>
        <begin position="466"/>
        <end position="491"/>
    </location>
</feature>
<dbReference type="GO" id="GO:0000915">
    <property type="term" value="P:actomyosin contractile ring assembly"/>
    <property type="evidence" value="ECO:0007669"/>
    <property type="project" value="TreeGrafter"/>
</dbReference>
<proteinExistence type="predicted"/>
<dbReference type="InterPro" id="IPR011993">
    <property type="entry name" value="PH-like_dom_sf"/>
</dbReference>
<dbReference type="SUPFAM" id="SSF50729">
    <property type="entry name" value="PH domain-like"/>
    <property type="match status" value="1"/>
</dbReference>
<organism evidence="3 4">
    <name type="scientific">Sarcoptes scabiei</name>
    <name type="common">Itch mite</name>
    <name type="synonym">Acarus scabiei</name>
    <dbReference type="NCBI Taxonomy" id="52283"/>
    <lineage>
        <taxon>Eukaryota</taxon>
        <taxon>Metazoa</taxon>
        <taxon>Ecdysozoa</taxon>
        <taxon>Arthropoda</taxon>
        <taxon>Chelicerata</taxon>
        <taxon>Arachnida</taxon>
        <taxon>Acari</taxon>
        <taxon>Acariformes</taxon>
        <taxon>Sarcoptiformes</taxon>
        <taxon>Astigmata</taxon>
        <taxon>Psoroptidia</taxon>
        <taxon>Sarcoptoidea</taxon>
        <taxon>Sarcoptidae</taxon>
        <taxon>Sarcoptinae</taxon>
        <taxon>Sarcoptes</taxon>
    </lineage>
</organism>
<feature type="compositionally biased region" description="Basic and acidic residues" evidence="1">
    <location>
        <begin position="292"/>
        <end position="309"/>
    </location>
</feature>
<dbReference type="PANTHER" id="PTHR21538">
    <property type="entry name" value="ANILLIN/RHOTEKIN RTKN"/>
    <property type="match status" value="1"/>
</dbReference>
<comment type="caution">
    <text evidence="3">The sequence shown here is derived from an EMBL/GenBank/DDBJ whole genome shotgun (WGS) entry which is preliminary data.</text>
</comment>
<dbReference type="EMBL" id="JXLN01011555">
    <property type="protein sequence ID" value="KPM07395.1"/>
    <property type="molecule type" value="Genomic_DNA"/>
</dbReference>
<gene>
    <name evidence="3" type="ORF">QR98_0058880</name>
</gene>
<dbReference type="InterPro" id="IPR012966">
    <property type="entry name" value="AHD"/>
</dbReference>
<feature type="domain" description="Anillin homology" evidence="2">
    <location>
        <begin position="595"/>
        <end position="750"/>
    </location>
</feature>
<protein>
    <submittedName>
        <fullName evidence="3">Anillin/rhotekin-like protein</fullName>
    </submittedName>
</protein>
<reference evidence="3 4" key="1">
    <citation type="journal article" date="2015" name="Parasit. Vectors">
        <title>Draft genome of the scabies mite.</title>
        <authorList>
            <person name="Rider S.D.Jr."/>
            <person name="Morgan M.S."/>
            <person name="Arlian L.G."/>
        </authorList>
    </citation>
    <scope>NUCLEOTIDE SEQUENCE [LARGE SCALE GENOMIC DNA]</scope>
    <source>
        <strain evidence="3">Arlian Lab</strain>
    </source>
</reference>
<feature type="region of interest" description="Disordered" evidence="1">
    <location>
        <begin position="192"/>
        <end position="226"/>
    </location>
</feature>